<evidence type="ECO:0000313" key="2">
    <source>
        <dbReference type="EMBL" id="RKI93219.1"/>
    </source>
</evidence>
<dbReference type="Proteomes" id="UP000280696">
    <property type="component" value="Unassembled WGS sequence"/>
</dbReference>
<dbReference type="OrthoDB" id="9781069at2"/>
<feature type="transmembrane region" description="Helical" evidence="1">
    <location>
        <begin position="100"/>
        <end position="120"/>
    </location>
</feature>
<sequence length="257" mass="29366">MKKIRGISGSTLKIIAIISMLVDHTGAVLLSRILKHNPQGLVYKVDFSFTYINEMLQSGFTGQVYVAYMIMRDVIGRLAFPIYCFLLVEGFEKTHNRLRYAGRLFVFALLSEIPFDLAFYGKLSDFTGQNVFFTLFLGFMMMWGMKKIEELPGSLWVKWAGMGVCFFASAYTAEKIFCDYGAHGIIAIVLLFLLRRNRSGQIIAGCAAFLYEVTAPLAFVFVAWYNGRRGMKLKFIFYVFYPLHLMILYALAEVFFS</sequence>
<proteinExistence type="predicted"/>
<evidence type="ECO:0000313" key="3">
    <source>
        <dbReference type="Proteomes" id="UP000280696"/>
    </source>
</evidence>
<reference evidence="2 3" key="1">
    <citation type="submission" date="2018-09" db="EMBL/GenBank/DDBJ databases">
        <title>Murine metabolic-syndrome-specific gut microbial biobank.</title>
        <authorList>
            <person name="Liu C."/>
        </authorList>
    </citation>
    <scope>NUCLEOTIDE SEQUENCE [LARGE SCALE GENOMIC DNA]</scope>
    <source>
        <strain evidence="2 3">0.1xD8-82</strain>
    </source>
</reference>
<feature type="transmembrane region" description="Helical" evidence="1">
    <location>
        <begin position="235"/>
        <end position="256"/>
    </location>
</feature>
<gene>
    <name evidence="2" type="ORF">D7V94_04385</name>
</gene>
<feature type="transmembrane region" description="Helical" evidence="1">
    <location>
        <begin position="65"/>
        <end position="88"/>
    </location>
</feature>
<dbReference type="RefSeq" id="WP_120467154.1">
    <property type="nucleotide sequence ID" value="NZ_RAYQ01000003.1"/>
</dbReference>
<keyword evidence="3" id="KW-1185">Reference proteome</keyword>
<dbReference type="InterPro" id="IPR008875">
    <property type="entry name" value="TraX"/>
</dbReference>
<feature type="transmembrane region" description="Helical" evidence="1">
    <location>
        <begin position="12"/>
        <end position="34"/>
    </location>
</feature>
<organism evidence="2 3">
    <name type="scientific">Parablautia intestinalis</name>
    <dbReference type="NCBI Taxonomy" id="2320100"/>
    <lineage>
        <taxon>Bacteria</taxon>
        <taxon>Bacillati</taxon>
        <taxon>Bacillota</taxon>
        <taxon>Clostridia</taxon>
        <taxon>Lachnospirales</taxon>
        <taxon>Lachnospiraceae</taxon>
        <taxon>Parablautia</taxon>
    </lineage>
</organism>
<keyword evidence="1" id="KW-0812">Transmembrane</keyword>
<keyword evidence="1" id="KW-0472">Membrane</keyword>
<feature type="transmembrane region" description="Helical" evidence="1">
    <location>
        <begin position="126"/>
        <end position="143"/>
    </location>
</feature>
<comment type="caution">
    <text evidence="2">The sequence shown here is derived from an EMBL/GenBank/DDBJ whole genome shotgun (WGS) entry which is preliminary data.</text>
</comment>
<dbReference type="Pfam" id="PF05857">
    <property type="entry name" value="TraX"/>
    <property type="match status" value="1"/>
</dbReference>
<feature type="transmembrane region" description="Helical" evidence="1">
    <location>
        <begin position="179"/>
        <end position="195"/>
    </location>
</feature>
<feature type="transmembrane region" description="Helical" evidence="1">
    <location>
        <begin position="155"/>
        <end position="173"/>
    </location>
</feature>
<dbReference type="EMBL" id="RAYQ01000003">
    <property type="protein sequence ID" value="RKI93219.1"/>
    <property type="molecule type" value="Genomic_DNA"/>
</dbReference>
<feature type="transmembrane region" description="Helical" evidence="1">
    <location>
        <begin position="202"/>
        <end position="223"/>
    </location>
</feature>
<name>A0A3A9APL1_9FIRM</name>
<dbReference type="AlphaFoldDB" id="A0A3A9APL1"/>
<protein>
    <submittedName>
        <fullName evidence="2">Conjugal transfer protein TraX</fullName>
    </submittedName>
</protein>
<keyword evidence="1" id="KW-1133">Transmembrane helix</keyword>
<evidence type="ECO:0000256" key="1">
    <source>
        <dbReference type="SAM" id="Phobius"/>
    </source>
</evidence>
<accession>A0A3A9APL1</accession>